<proteinExistence type="predicted"/>
<keyword evidence="2" id="KW-1185">Reference proteome</keyword>
<gene>
    <name evidence="1" type="ORF">PQQ63_02345</name>
</gene>
<dbReference type="EMBL" id="JAQQCF010000001">
    <property type="protein sequence ID" value="MFM0635540.1"/>
    <property type="molecule type" value="Genomic_DNA"/>
</dbReference>
<organism evidence="1 2">
    <name type="scientific">Paraburkholderia metrosideri</name>
    <dbReference type="NCBI Taxonomy" id="580937"/>
    <lineage>
        <taxon>Bacteria</taxon>
        <taxon>Pseudomonadati</taxon>
        <taxon>Pseudomonadota</taxon>
        <taxon>Betaproteobacteria</taxon>
        <taxon>Burkholderiales</taxon>
        <taxon>Burkholderiaceae</taxon>
        <taxon>Paraburkholderia</taxon>
    </lineage>
</organism>
<accession>A0ABW9DKP3</accession>
<dbReference type="Proteomes" id="UP001629432">
    <property type="component" value="Unassembled WGS sequence"/>
</dbReference>
<evidence type="ECO:0000313" key="1">
    <source>
        <dbReference type="EMBL" id="MFM0635540.1"/>
    </source>
</evidence>
<protein>
    <submittedName>
        <fullName evidence="1">Uncharacterized protein</fullName>
    </submittedName>
</protein>
<reference evidence="1 2" key="1">
    <citation type="journal article" date="2024" name="Chem. Sci.">
        <title>Discovery of megapolipeptins by genome mining of a Burkholderiales bacteria collection.</title>
        <authorList>
            <person name="Paulo B.S."/>
            <person name="Recchia M.J.J."/>
            <person name="Lee S."/>
            <person name="Fergusson C.H."/>
            <person name="Romanowski S.B."/>
            <person name="Hernandez A."/>
            <person name="Krull N."/>
            <person name="Liu D.Y."/>
            <person name="Cavanagh H."/>
            <person name="Bos A."/>
            <person name="Gray C.A."/>
            <person name="Murphy B.T."/>
            <person name="Linington R.G."/>
            <person name="Eustaquio A.S."/>
        </authorList>
    </citation>
    <scope>NUCLEOTIDE SEQUENCE [LARGE SCALE GENOMIC DNA]</scope>
    <source>
        <strain evidence="1 2">RL17-338-BIC-A</strain>
    </source>
</reference>
<evidence type="ECO:0000313" key="2">
    <source>
        <dbReference type="Proteomes" id="UP001629432"/>
    </source>
</evidence>
<sequence length="44" mass="4447">MGEFGEVQTVPLFYGMRAASGLLAGEADMLSAEAEAAAGITIEA</sequence>
<comment type="caution">
    <text evidence="1">The sequence shown here is derived from an EMBL/GenBank/DDBJ whole genome shotgun (WGS) entry which is preliminary data.</text>
</comment>
<dbReference type="RefSeq" id="WP_408225347.1">
    <property type="nucleotide sequence ID" value="NZ_JAQQCF010000001.1"/>
</dbReference>
<name>A0ABW9DKP3_9BURK</name>